<protein>
    <submittedName>
        <fullName evidence="1">Uncharacterized protein</fullName>
    </submittedName>
</protein>
<name>A0A166K452_NODSP</name>
<dbReference type="AlphaFoldDB" id="A0A166K452"/>
<evidence type="ECO:0000313" key="2">
    <source>
        <dbReference type="Proteomes" id="UP000076555"/>
    </source>
</evidence>
<dbReference type="Proteomes" id="UP000076555">
    <property type="component" value="Unassembled WGS sequence"/>
</dbReference>
<dbReference type="RefSeq" id="WP_006195322.1">
    <property type="nucleotide sequence ID" value="NZ_CAWMRI010000080.1"/>
</dbReference>
<proteinExistence type="predicted"/>
<gene>
    <name evidence="1" type="ORF">A2T98_07045</name>
</gene>
<dbReference type="OrthoDB" id="488363at2"/>
<comment type="caution">
    <text evidence="1">The sequence shown here is derived from an EMBL/GenBank/DDBJ whole genome shotgun (WGS) entry which is preliminary data.</text>
</comment>
<reference evidence="1 2" key="1">
    <citation type="submission" date="2016-04" db="EMBL/GenBank/DDBJ databases">
        <title>Draft Genome Assembly of the Bloom-forming Cyanobacterium Nodularia spumigena Strain CENA596 in Shrimp Production Ponds.</title>
        <authorList>
            <person name="Popin R.V."/>
            <person name="Rigonato J."/>
            <person name="Abreu V.A."/>
            <person name="Andreote A.P."/>
            <person name="Silveira S.B."/>
            <person name="Odebrecht C."/>
            <person name="Fiore M.F."/>
        </authorList>
    </citation>
    <scope>NUCLEOTIDE SEQUENCE [LARGE SCALE GENOMIC DNA]</scope>
    <source>
        <strain evidence="1 2">CENA596</strain>
    </source>
</reference>
<dbReference type="GeneID" id="78016046"/>
<dbReference type="EMBL" id="LWAJ01000080">
    <property type="protein sequence ID" value="KZL50542.1"/>
    <property type="molecule type" value="Genomic_DNA"/>
</dbReference>
<sequence>MLIEIAIGAVALTTPVSNCIFYKSLNQVFIERKSLRVQQIIEEPLKNILRVDIQDKQFKYGKRYRAVIVLQSCDEIPINPEYTDEKSVRYAVFRINSFLGYL</sequence>
<accession>A0A166K452</accession>
<evidence type="ECO:0000313" key="1">
    <source>
        <dbReference type="EMBL" id="KZL50542.1"/>
    </source>
</evidence>
<organism evidence="1 2">
    <name type="scientific">Nodularia spumigena CENA596</name>
    <dbReference type="NCBI Taxonomy" id="1819295"/>
    <lineage>
        <taxon>Bacteria</taxon>
        <taxon>Bacillati</taxon>
        <taxon>Cyanobacteriota</taxon>
        <taxon>Cyanophyceae</taxon>
        <taxon>Nostocales</taxon>
        <taxon>Nodulariaceae</taxon>
        <taxon>Nodularia</taxon>
    </lineage>
</organism>